<feature type="transmembrane region" description="Helical" evidence="4">
    <location>
        <begin position="250"/>
        <end position="271"/>
    </location>
</feature>
<feature type="transmembrane region" description="Helical" evidence="4">
    <location>
        <begin position="191"/>
        <end position="211"/>
    </location>
</feature>
<dbReference type="EMBL" id="CP060244">
    <property type="protein sequence ID" value="QNT77865.1"/>
    <property type="molecule type" value="Genomic_DNA"/>
</dbReference>
<organism evidence="6 7">
    <name type="scientific">Entomobacter blattae</name>
    <dbReference type="NCBI Taxonomy" id="2762277"/>
    <lineage>
        <taxon>Bacteria</taxon>
        <taxon>Pseudomonadati</taxon>
        <taxon>Pseudomonadota</taxon>
        <taxon>Alphaproteobacteria</taxon>
        <taxon>Acetobacterales</taxon>
        <taxon>Acetobacteraceae</taxon>
        <taxon>Entomobacter</taxon>
    </lineage>
</organism>
<feature type="transmembrane region" description="Helical" evidence="4">
    <location>
        <begin position="376"/>
        <end position="397"/>
    </location>
</feature>
<feature type="domain" description="Major facilitator superfamily (MFS) profile" evidence="5">
    <location>
        <begin position="34"/>
        <end position="426"/>
    </location>
</feature>
<feature type="transmembrane region" description="Helical" evidence="4">
    <location>
        <begin position="73"/>
        <end position="91"/>
    </location>
</feature>
<reference evidence="6 7" key="1">
    <citation type="submission" date="2020-08" db="EMBL/GenBank/DDBJ databases">
        <title>Complete genome sequence of Entomobacter blattae G55GP.</title>
        <authorList>
            <person name="Poehlein A."/>
            <person name="Guzman J."/>
            <person name="Daniel R."/>
            <person name="Vilcinskas A."/>
        </authorList>
    </citation>
    <scope>NUCLEOTIDE SEQUENCE [LARGE SCALE GENOMIC DNA]</scope>
    <source>
        <strain evidence="6 7">G55GP</strain>
    </source>
</reference>
<name>A0A7H1NQ05_9PROT</name>
<feature type="transmembrane region" description="Helical" evidence="4">
    <location>
        <begin position="127"/>
        <end position="147"/>
    </location>
</feature>
<evidence type="ECO:0000256" key="1">
    <source>
        <dbReference type="ARBA" id="ARBA00022692"/>
    </source>
</evidence>
<feature type="transmembrane region" description="Helical" evidence="4">
    <location>
        <begin position="103"/>
        <end position="121"/>
    </location>
</feature>
<protein>
    <submittedName>
        <fullName evidence="6">Putative MFS-type transporter YhjX</fullName>
    </submittedName>
</protein>
<dbReference type="InterPro" id="IPR011701">
    <property type="entry name" value="MFS"/>
</dbReference>
<dbReference type="PROSITE" id="PS50850">
    <property type="entry name" value="MFS"/>
    <property type="match status" value="1"/>
</dbReference>
<dbReference type="PANTHER" id="PTHR11360">
    <property type="entry name" value="MONOCARBOXYLATE TRANSPORTER"/>
    <property type="match status" value="1"/>
</dbReference>
<dbReference type="Proteomes" id="UP000516349">
    <property type="component" value="Chromosome"/>
</dbReference>
<feature type="transmembrane region" description="Helical" evidence="4">
    <location>
        <begin position="340"/>
        <end position="364"/>
    </location>
</feature>
<evidence type="ECO:0000313" key="7">
    <source>
        <dbReference type="Proteomes" id="UP000516349"/>
    </source>
</evidence>
<dbReference type="KEGG" id="ebla:JGUZn3_06230"/>
<keyword evidence="3 4" id="KW-0472">Membrane</keyword>
<dbReference type="InterPro" id="IPR036259">
    <property type="entry name" value="MFS_trans_sf"/>
</dbReference>
<accession>A0A7H1NQ05</accession>
<dbReference type="RefSeq" id="WP_203414269.1">
    <property type="nucleotide sequence ID" value="NZ_CP060244.1"/>
</dbReference>
<dbReference type="Gene3D" id="1.20.1250.20">
    <property type="entry name" value="MFS general substrate transporter like domains"/>
    <property type="match status" value="2"/>
</dbReference>
<feature type="transmembrane region" description="Helical" evidence="4">
    <location>
        <begin position="316"/>
        <end position="334"/>
    </location>
</feature>
<feature type="transmembrane region" description="Helical" evidence="4">
    <location>
        <begin position="159"/>
        <end position="179"/>
    </location>
</feature>
<feature type="transmembrane region" description="Helical" evidence="4">
    <location>
        <begin position="403"/>
        <end position="421"/>
    </location>
</feature>
<keyword evidence="1 4" id="KW-0812">Transmembrane</keyword>
<dbReference type="InterPro" id="IPR020846">
    <property type="entry name" value="MFS_dom"/>
</dbReference>
<dbReference type="CDD" id="cd17353">
    <property type="entry name" value="MFS_OFA_like"/>
    <property type="match status" value="1"/>
</dbReference>
<dbReference type="AlphaFoldDB" id="A0A7H1NQ05"/>
<evidence type="ECO:0000259" key="5">
    <source>
        <dbReference type="PROSITE" id="PS50850"/>
    </source>
</evidence>
<evidence type="ECO:0000256" key="3">
    <source>
        <dbReference type="ARBA" id="ARBA00023136"/>
    </source>
</evidence>
<proteinExistence type="predicted"/>
<dbReference type="Pfam" id="PF07690">
    <property type="entry name" value="MFS_1"/>
    <property type="match status" value="1"/>
</dbReference>
<keyword evidence="7" id="KW-1185">Reference proteome</keyword>
<feature type="transmembrane region" description="Helical" evidence="4">
    <location>
        <begin position="36"/>
        <end position="53"/>
    </location>
</feature>
<evidence type="ECO:0000256" key="4">
    <source>
        <dbReference type="SAM" id="Phobius"/>
    </source>
</evidence>
<dbReference type="InterPro" id="IPR050327">
    <property type="entry name" value="Proton-linked_MCT"/>
</dbReference>
<feature type="transmembrane region" description="Helical" evidence="4">
    <location>
        <begin position="283"/>
        <end position="304"/>
    </location>
</feature>
<sequence>MKRSKIFSLQDKSFISSPLVSIIMYKSHSHSSSTRWITLVATIFIQFCLGSAYTWSLYNQAFATRLNHPVSEVAFTFALLCLFLSLSSTVSGKLQDRIGTKKTAVLAGVMLGGSYVLSAFVPNLISLYLIAGVCVGCAEGVGYLPTLSNCVRWFPERKGMISAVVVGSYGLGSLGFKYINSYLLERFGLSGTFVVLGLLTGSVIALCALTLTDAPATDALAVENRAATSRTRSPAKRQYNLTECLHVRQYWMLTLIFLSSCIGGVFVLGTAKDLGQTLAGLSALSAAQGVAVIAATNLAGRLLMGYFSDKVKRIRVISFGQGLALLGLTLLVFFPLSKGVFFFAIACVVFNFGGTVSVYPALVGDYFGMNNVSKNYGGIYLCFGFGGIIGLIITSLLKDFTPTLLLAFVLTVVAFVTSFLVSPPDEGKKKWASSGKLNFTGKMQSSKI</sequence>
<dbReference type="SUPFAM" id="SSF103473">
    <property type="entry name" value="MFS general substrate transporter"/>
    <property type="match status" value="1"/>
</dbReference>
<dbReference type="PANTHER" id="PTHR11360:SF317">
    <property type="entry name" value="MAJOR FACILITATOR SUPERFAMILY (MFS) PROFILE DOMAIN-CONTAINING PROTEIN-RELATED"/>
    <property type="match status" value="1"/>
</dbReference>
<keyword evidence="2 4" id="KW-1133">Transmembrane helix</keyword>
<evidence type="ECO:0000256" key="2">
    <source>
        <dbReference type="ARBA" id="ARBA00022989"/>
    </source>
</evidence>
<evidence type="ECO:0000313" key="6">
    <source>
        <dbReference type="EMBL" id="QNT77865.1"/>
    </source>
</evidence>
<gene>
    <name evidence="6" type="primary">yhjX</name>
    <name evidence="6" type="ORF">JGUZn3_06230</name>
</gene>
<dbReference type="GO" id="GO:0022857">
    <property type="term" value="F:transmembrane transporter activity"/>
    <property type="evidence" value="ECO:0007669"/>
    <property type="project" value="InterPro"/>
</dbReference>